<dbReference type="SUPFAM" id="SSF143456">
    <property type="entry name" value="VC0467-like"/>
    <property type="match status" value="1"/>
</dbReference>
<dbReference type="PANTHER" id="PTHR31984:SF17">
    <property type="entry name" value="TRANSCRIPTIONAL REGULATOR"/>
    <property type="match status" value="1"/>
</dbReference>
<dbReference type="AlphaFoldDB" id="A0A7S0ADA8"/>
<protein>
    <submittedName>
        <fullName evidence="1">Uncharacterized protein</fullName>
    </submittedName>
</protein>
<accession>A0A7S0ADA8</accession>
<evidence type="ECO:0000313" key="1">
    <source>
        <dbReference type="EMBL" id="CAD8359611.1"/>
    </source>
</evidence>
<dbReference type="Pfam" id="PF02622">
    <property type="entry name" value="DUF179"/>
    <property type="match status" value="1"/>
</dbReference>
<proteinExistence type="predicted"/>
<gene>
    <name evidence="1" type="ORF">MPOL1434_LOCUS551</name>
</gene>
<name>A0A7S0ADA8_9STRA</name>
<sequence>MFCADFDDPKTGVRAGASEESGGGMLGGLLGAIGGASGDDGPSSPSQALLAKFGLTLPPPADLGPDRRADLLPVLVVLDRHPLKGCQAVLLNRRTGYLLGDLESQAASDSAGMSSAAGPPKLGAFMIQPLWFGGTSAASGGTNEDGDERVGGGSGGLGMLHMCPAVEGAKQLTDDGLFWGGDPGQAQDAMNDPSLDRPMTGFDFKFYVQCTRWLPLQLEKEIKNGTWFVAEASKELLFKSRDRLGSKRAKPLWTELMELMGEEYSFVRDELYGDSF</sequence>
<dbReference type="InterPro" id="IPR003774">
    <property type="entry name" value="AlgH-like"/>
</dbReference>
<reference evidence="1" key="1">
    <citation type="submission" date="2021-01" db="EMBL/GenBank/DDBJ databases">
        <authorList>
            <person name="Corre E."/>
            <person name="Pelletier E."/>
            <person name="Niang G."/>
            <person name="Scheremetjew M."/>
            <person name="Finn R."/>
            <person name="Kale V."/>
            <person name="Holt S."/>
            <person name="Cochrane G."/>
            <person name="Meng A."/>
            <person name="Brown T."/>
            <person name="Cohen L."/>
        </authorList>
    </citation>
    <scope>NUCLEOTIDE SEQUENCE</scope>
    <source>
        <strain evidence="1">CCMP3303</strain>
    </source>
</reference>
<dbReference type="PANTHER" id="PTHR31984">
    <property type="entry name" value="TRANSPORTER, PUTATIVE (DUF179)-RELATED"/>
    <property type="match status" value="1"/>
</dbReference>
<dbReference type="EMBL" id="HBEJ01000898">
    <property type="protein sequence ID" value="CAD8359611.1"/>
    <property type="molecule type" value="Transcribed_RNA"/>
</dbReference>
<dbReference type="Gene3D" id="3.40.1740.10">
    <property type="entry name" value="VC0467-like"/>
    <property type="match status" value="1"/>
</dbReference>
<organism evidence="1">
    <name type="scientific">Minutocellus polymorphus</name>
    <dbReference type="NCBI Taxonomy" id="265543"/>
    <lineage>
        <taxon>Eukaryota</taxon>
        <taxon>Sar</taxon>
        <taxon>Stramenopiles</taxon>
        <taxon>Ochrophyta</taxon>
        <taxon>Bacillariophyta</taxon>
        <taxon>Mediophyceae</taxon>
        <taxon>Cymatosirophycidae</taxon>
        <taxon>Cymatosirales</taxon>
        <taxon>Cymatosiraceae</taxon>
        <taxon>Minutocellus</taxon>
    </lineage>
</organism>